<organism evidence="2">
    <name type="scientific">viral metagenome</name>
    <dbReference type="NCBI Taxonomy" id="1070528"/>
    <lineage>
        <taxon>unclassified sequences</taxon>
        <taxon>metagenomes</taxon>
        <taxon>organismal metagenomes</taxon>
    </lineage>
</organism>
<reference evidence="2" key="1">
    <citation type="journal article" date="2020" name="Nature">
        <title>Giant virus diversity and host interactions through global metagenomics.</title>
        <authorList>
            <person name="Schulz F."/>
            <person name="Roux S."/>
            <person name="Paez-Espino D."/>
            <person name="Jungbluth S."/>
            <person name="Walsh D.A."/>
            <person name="Denef V.J."/>
            <person name="McMahon K.D."/>
            <person name="Konstantinidis K.T."/>
            <person name="Eloe-Fadrosh E.A."/>
            <person name="Kyrpides N.C."/>
            <person name="Woyke T."/>
        </authorList>
    </citation>
    <scope>NUCLEOTIDE SEQUENCE</scope>
    <source>
        <strain evidence="2">GVMAG-S-ERX555907-94</strain>
    </source>
</reference>
<dbReference type="GO" id="GO:0003677">
    <property type="term" value="F:DNA binding"/>
    <property type="evidence" value="ECO:0007669"/>
    <property type="project" value="InterPro"/>
</dbReference>
<dbReference type="SUPFAM" id="SSF55287">
    <property type="entry name" value="RPB5-like RNA polymerase subunit"/>
    <property type="match status" value="1"/>
</dbReference>
<sequence length="253" mass="29183">MDIVDKVNNSRYTLKSILSDEWDTSTIADLSREEIEKMYTVPSSSTSLIPLGNASGCNFSIRHKHIPSHRLHIIYFNFPEIGRQSSKVTKSACDKIESLYSSGMIDFEDSVFVIINDNVSESLEKSFTDLNIRLMNELEANQDIDSMEQIKKEMEENNFPLQIRHFRNVYIFGIDGLTNNMLQHRLVPKHKQIRDPDEIQKVLTRCNCSLQQLPIILKNDAISKLKRLTTGDVCEITRKSVKCGQYPFYRVCK</sequence>
<protein>
    <recommendedName>
        <fullName evidence="1">RNA polymerase subunit H/Rpb5 C-terminal domain-containing protein</fullName>
    </recommendedName>
</protein>
<dbReference type="GO" id="GO:0006351">
    <property type="term" value="P:DNA-templated transcription"/>
    <property type="evidence" value="ECO:0007669"/>
    <property type="project" value="InterPro"/>
</dbReference>
<dbReference type="Pfam" id="PF01191">
    <property type="entry name" value="RNA_pol_Rpb5_C"/>
    <property type="match status" value="1"/>
</dbReference>
<accession>A0A6C0L3B2</accession>
<feature type="domain" description="RNA polymerase subunit H/Rpb5 C-terminal" evidence="1">
    <location>
        <begin position="180"/>
        <end position="252"/>
    </location>
</feature>
<dbReference type="Gene3D" id="3.90.940.20">
    <property type="entry name" value="RPB5-like RNA polymerase subunit"/>
    <property type="match status" value="1"/>
</dbReference>
<dbReference type="EMBL" id="MN741027">
    <property type="protein sequence ID" value="QHU23330.1"/>
    <property type="molecule type" value="Genomic_DNA"/>
</dbReference>
<dbReference type="InterPro" id="IPR035913">
    <property type="entry name" value="RPB5-like_sf"/>
</dbReference>
<dbReference type="GO" id="GO:0003899">
    <property type="term" value="F:DNA-directed RNA polymerase activity"/>
    <property type="evidence" value="ECO:0007669"/>
    <property type="project" value="InterPro"/>
</dbReference>
<name>A0A6C0L3B2_9ZZZZ</name>
<evidence type="ECO:0000259" key="1">
    <source>
        <dbReference type="Pfam" id="PF01191"/>
    </source>
</evidence>
<dbReference type="AlphaFoldDB" id="A0A6C0L3B2"/>
<evidence type="ECO:0000313" key="2">
    <source>
        <dbReference type="EMBL" id="QHU23330.1"/>
    </source>
</evidence>
<dbReference type="InterPro" id="IPR000783">
    <property type="entry name" value="RNA_pol_subH/Rpb5_C"/>
</dbReference>
<proteinExistence type="predicted"/>